<protein>
    <submittedName>
        <fullName evidence="2">DUF2726 domain-containing protein</fullName>
    </submittedName>
</protein>
<organism evidence="2 3">
    <name type="scientific">Acinetobacter rudis</name>
    <dbReference type="NCBI Taxonomy" id="632955"/>
    <lineage>
        <taxon>Bacteria</taxon>
        <taxon>Pseudomonadati</taxon>
        <taxon>Pseudomonadota</taxon>
        <taxon>Gammaproteobacteria</taxon>
        <taxon>Moraxellales</taxon>
        <taxon>Moraxellaceae</taxon>
        <taxon>Acinetobacter</taxon>
    </lineage>
</organism>
<dbReference type="EMBL" id="JAVIDL010000001">
    <property type="protein sequence ID" value="MDQ8934211.1"/>
    <property type="molecule type" value="Genomic_DNA"/>
</dbReference>
<dbReference type="Pfam" id="PF10881">
    <property type="entry name" value="DUF2726"/>
    <property type="match status" value="1"/>
</dbReference>
<dbReference type="RefSeq" id="WP_308974799.1">
    <property type="nucleotide sequence ID" value="NZ_JAVIDL010000001.1"/>
</dbReference>
<evidence type="ECO:0000313" key="2">
    <source>
        <dbReference type="EMBL" id="MDQ8934211.1"/>
    </source>
</evidence>
<accession>A0AAW8J4V1</accession>
<comment type="caution">
    <text evidence="2">The sequence shown here is derived from an EMBL/GenBank/DDBJ whole genome shotgun (WGS) entry which is preliminary data.</text>
</comment>
<evidence type="ECO:0000313" key="3">
    <source>
        <dbReference type="Proteomes" id="UP001243844"/>
    </source>
</evidence>
<evidence type="ECO:0000259" key="1">
    <source>
        <dbReference type="Pfam" id="PF10881"/>
    </source>
</evidence>
<feature type="domain" description="DUF2726" evidence="1">
    <location>
        <begin position="36"/>
        <end position="141"/>
    </location>
</feature>
<reference evidence="2" key="1">
    <citation type="submission" date="2023-08" db="EMBL/GenBank/DDBJ databases">
        <title>Emergence of clinically-relevant ST2 carbapenem-resistant Acinetobacter baumannii strains in hospital sewages in Zhejiang, East of China.</title>
        <authorList>
            <person name="Kaichao C."/>
            <person name="Zhang R."/>
        </authorList>
    </citation>
    <scope>NUCLEOTIDE SEQUENCE</scope>
    <source>
        <strain evidence="2">M-RB-37</strain>
    </source>
</reference>
<gene>
    <name evidence="2" type="ORF">RFH47_00410</name>
</gene>
<dbReference type="InterPro" id="IPR024402">
    <property type="entry name" value="DUF2726"/>
</dbReference>
<sequence length="178" mass="20487">MEILLIASVVMLGLVIALAYHHMKSIKRQDSPLRQKALLSAAEQILYNRLKETLPHAQVLAHVSFDAILTTKYLHTRRKYQKMIADFVLLDKDYRVIAVVAIDDANILKRSRAAAYQDAVLKTAGYRVLRYVGVPDIDQLQADFLTDILHEQRDEAIMERLLTTSNYQHRLEKNRLFG</sequence>
<dbReference type="AlphaFoldDB" id="A0AAW8J4V1"/>
<proteinExistence type="predicted"/>
<dbReference type="Proteomes" id="UP001243844">
    <property type="component" value="Unassembled WGS sequence"/>
</dbReference>
<name>A0AAW8J4V1_9GAMM</name>